<dbReference type="SUPFAM" id="SSF81301">
    <property type="entry name" value="Nucleotidyltransferase"/>
    <property type="match status" value="1"/>
</dbReference>
<dbReference type="Proteomes" id="UP000003781">
    <property type="component" value="Unassembled WGS sequence"/>
</dbReference>
<protein>
    <recommendedName>
        <fullName evidence="10">Polymerase nucleotidyl transferase domain-containing protein</fullName>
    </recommendedName>
</protein>
<keyword evidence="6" id="KW-0547">Nucleotide-binding</keyword>
<keyword evidence="8" id="KW-0460">Magnesium</keyword>
<keyword evidence="4" id="KW-0548">Nucleotidyltransferase</keyword>
<sequence>MKLKQFLSEKREEILKIAAKHGAYNVRIFGSVAREDDDENSDIDFLIDYDLSKTTAWFPMGLILELEGLLNHKVDIATDDSLHEFIRDKVLEEAIKL</sequence>
<evidence type="ECO:0000256" key="5">
    <source>
        <dbReference type="ARBA" id="ARBA00022723"/>
    </source>
</evidence>
<comment type="cofactor">
    <cofactor evidence="1">
        <name>Mg(2+)</name>
        <dbReference type="ChEBI" id="CHEBI:18420"/>
    </cofactor>
</comment>
<evidence type="ECO:0000256" key="3">
    <source>
        <dbReference type="ARBA" id="ARBA00022679"/>
    </source>
</evidence>
<dbReference type="AlphaFoldDB" id="A3IXF5"/>
<accession>A3IXF5</accession>
<organism evidence="11 12">
    <name type="scientific">Crocosphaera chwakensis CCY0110</name>
    <dbReference type="NCBI Taxonomy" id="391612"/>
    <lineage>
        <taxon>Bacteria</taxon>
        <taxon>Bacillati</taxon>
        <taxon>Cyanobacteriota</taxon>
        <taxon>Cyanophyceae</taxon>
        <taxon>Oscillatoriophycideae</taxon>
        <taxon>Chroococcales</taxon>
        <taxon>Aphanothecaceae</taxon>
        <taxon>Crocosphaera</taxon>
        <taxon>Crocosphaera chwakensis</taxon>
    </lineage>
</organism>
<dbReference type="eggNOG" id="COG1669">
    <property type="taxonomic scope" value="Bacteria"/>
</dbReference>
<dbReference type="InterPro" id="IPR002934">
    <property type="entry name" value="Polymerase_NTP_transf_dom"/>
</dbReference>
<evidence type="ECO:0000256" key="1">
    <source>
        <dbReference type="ARBA" id="ARBA00001946"/>
    </source>
</evidence>
<keyword evidence="5" id="KW-0479">Metal-binding</keyword>
<dbReference type="PANTHER" id="PTHR33571">
    <property type="entry name" value="SSL8005 PROTEIN"/>
    <property type="match status" value="1"/>
</dbReference>
<gene>
    <name evidence="11" type="ORF">CY0110_02812</name>
</gene>
<evidence type="ECO:0000256" key="7">
    <source>
        <dbReference type="ARBA" id="ARBA00022840"/>
    </source>
</evidence>
<dbReference type="GO" id="GO:0016779">
    <property type="term" value="F:nucleotidyltransferase activity"/>
    <property type="evidence" value="ECO:0007669"/>
    <property type="project" value="UniProtKB-KW"/>
</dbReference>
<keyword evidence="7" id="KW-0067">ATP-binding</keyword>
<dbReference type="EMBL" id="AAXW01000064">
    <property type="protein sequence ID" value="EAZ88850.1"/>
    <property type="molecule type" value="Genomic_DNA"/>
</dbReference>
<dbReference type="InterPro" id="IPR043519">
    <property type="entry name" value="NT_sf"/>
</dbReference>
<evidence type="ECO:0000313" key="12">
    <source>
        <dbReference type="Proteomes" id="UP000003781"/>
    </source>
</evidence>
<name>A3IXF5_9CHRO</name>
<evidence type="ECO:0000259" key="10">
    <source>
        <dbReference type="Pfam" id="PF01909"/>
    </source>
</evidence>
<evidence type="ECO:0000256" key="9">
    <source>
        <dbReference type="ARBA" id="ARBA00038276"/>
    </source>
</evidence>
<keyword evidence="2" id="KW-1277">Toxin-antitoxin system</keyword>
<keyword evidence="3" id="KW-0808">Transferase</keyword>
<comment type="similarity">
    <text evidence="9">Belongs to the MntA antitoxin family.</text>
</comment>
<feature type="domain" description="Polymerase nucleotidyl transferase" evidence="10">
    <location>
        <begin position="13"/>
        <end position="96"/>
    </location>
</feature>
<dbReference type="PANTHER" id="PTHR33571:SF12">
    <property type="entry name" value="BSL3053 PROTEIN"/>
    <property type="match status" value="1"/>
</dbReference>
<evidence type="ECO:0000256" key="4">
    <source>
        <dbReference type="ARBA" id="ARBA00022695"/>
    </source>
</evidence>
<keyword evidence="12" id="KW-1185">Reference proteome</keyword>
<dbReference type="GO" id="GO:0046872">
    <property type="term" value="F:metal ion binding"/>
    <property type="evidence" value="ECO:0007669"/>
    <property type="project" value="UniProtKB-KW"/>
</dbReference>
<dbReference type="GO" id="GO:0005524">
    <property type="term" value="F:ATP binding"/>
    <property type="evidence" value="ECO:0007669"/>
    <property type="project" value="UniProtKB-KW"/>
</dbReference>
<proteinExistence type="inferred from homology"/>
<evidence type="ECO:0000256" key="8">
    <source>
        <dbReference type="ARBA" id="ARBA00022842"/>
    </source>
</evidence>
<evidence type="ECO:0000313" key="11">
    <source>
        <dbReference type="EMBL" id="EAZ88850.1"/>
    </source>
</evidence>
<dbReference type="OrthoDB" id="561385at2"/>
<dbReference type="Pfam" id="PF01909">
    <property type="entry name" value="NTP_transf_2"/>
    <property type="match status" value="1"/>
</dbReference>
<dbReference type="Gene3D" id="3.30.460.10">
    <property type="entry name" value="Beta Polymerase, domain 2"/>
    <property type="match status" value="1"/>
</dbReference>
<dbReference type="RefSeq" id="WP_008278061.1">
    <property type="nucleotide sequence ID" value="NZ_AAXW01000064.1"/>
</dbReference>
<dbReference type="InterPro" id="IPR052038">
    <property type="entry name" value="Type-VII_TA_antitoxin"/>
</dbReference>
<reference evidence="11 12" key="1">
    <citation type="submission" date="2007-03" db="EMBL/GenBank/DDBJ databases">
        <authorList>
            <person name="Stal L."/>
            <person name="Ferriera S."/>
            <person name="Johnson J."/>
            <person name="Kravitz S."/>
            <person name="Beeson K."/>
            <person name="Sutton G."/>
            <person name="Rogers Y.-H."/>
            <person name="Friedman R."/>
            <person name="Frazier M."/>
            <person name="Venter J.C."/>
        </authorList>
    </citation>
    <scope>NUCLEOTIDE SEQUENCE [LARGE SCALE GENOMIC DNA]</scope>
    <source>
        <strain evidence="11 12">CCY0110</strain>
    </source>
</reference>
<comment type="caution">
    <text evidence="11">The sequence shown here is derived from an EMBL/GenBank/DDBJ whole genome shotgun (WGS) entry which is preliminary data.</text>
</comment>
<dbReference type="CDD" id="cd05403">
    <property type="entry name" value="NT_KNTase_like"/>
    <property type="match status" value="1"/>
</dbReference>
<evidence type="ECO:0000256" key="2">
    <source>
        <dbReference type="ARBA" id="ARBA00022649"/>
    </source>
</evidence>
<evidence type="ECO:0000256" key="6">
    <source>
        <dbReference type="ARBA" id="ARBA00022741"/>
    </source>
</evidence>